<accession>A0A0D7A2R9</accession>
<dbReference type="OrthoDB" id="2742205at2759"/>
<evidence type="ECO:0000256" key="1">
    <source>
        <dbReference type="SAM" id="MobiDB-lite"/>
    </source>
</evidence>
<feature type="non-terminal residue" evidence="2">
    <location>
        <position position="1"/>
    </location>
</feature>
<feature type="region of interest" description="Disordered" evidence="1">
    <location>
        <begin position="223"/>
        <end position="257"/>
    </location>
</feature>
<dbReference type="EMBL" id="KN882067">
    <property type="protein sequence ID" value="KIY44674.1"/>
    <property type="molecule type" value="Genomic_DNA"/>
</dbReference>
<reference evidence="2 3" key="1">
    <citation type="journal article" date="2015" name="Fungal Genet. Biol.">
        <title>Evolution of novel wood decay mechanisms in Agaricales revealed by the genome sequences of Fistulina hepatica and Cylindrobasidium torrendii.</title>
        <authorList>
            <person name="Floudas D."/>
            <person name="Held B.W."/>
            <person name="Riley R."/>
            <person name="Nagy L.G."/>
            <person name="Koehler G."/>
            <person name="Ransdell A.S."/>
            <person name="Younus H."/>
            <person name="Chow J."/>
            <person name="Chiniquy J."/>
            <person name="Lipzen A."/>
            <person name="Tritt A."/>
            <person name="Sun H."/>
            <person name="Haridas S."/>
            <person name="LaButti K."/>
            <person name="Ohm R.A."/>
            <person name="Kues U."/>
            <person name="Blanchette R.A."/>
            <person name="Grigoriev I.V."/>
            <person name="Minto R.E."/>
            <person name="Hibbett D.S."/>
        </authorList>
    </citation>
    <scope>NUCLEOTIDE SEQUENCE [LARGE SCALE GENOMIC DNA]</scope>
    <source>
        <strain evidence="2 3">ATCC 64428</strain>
    </source>
</reference>
<feature type="non-terminal residue" evidence="2">
    <location>
        <position position="603"/>
    </location>
</feature>
<dbReference type="AlphaFoldDB" id="A0A0D7A2R9"/>
<evidence type="ECO:0000313" key="3">
    <source>
        <dbReference type="Proteomes" id="UP000054144"/>
    </source>
</evidence>
<gene>
    <name evidence="2" type="ORF">FISHEDRAFT_22609</name>
</gene>
<name>A0A0D7A2R9_9AGAR</name>
<dbReference type="Proteomes" id="UP000054144">
    <property type="component" value="Unassembled WGS sequence"/>
</dbReference>
<keyword evidence="3" id="KW-1185">Reference proteome</keyword>
<protein>
    <submittedName>
        <fullName evidence="2">Uncharacterized protein</fullName>
    </submittedName>
</protein>
<organism evidence="2 3">
    <name type="scientific">Fistulina hepatica ATCC 64428</name>
    <dbReference type="NCBI Taxonomy" id="1128425"/>
    <lineage>
        <taxon>Eukaryota</taxon>
        <taxon>Fungi</taxon>
        <taxon>Dikarya</taxon>
        <taxon>Basidiomycota</taxon>
        <taxon>Agaricomycotina</taxon>
        <taxon>Agaricomycetes</taxon>
        <taxon>Agaricomycetidae</taxon>
        <taxon>Agaricales</taxon>
        <taxon>Fistulinaceae</taxon>
        <taxon>Fistulina</taxon>
    </lineage>
</organism>
<feature type="compositionally biased region" description="Acidic residues" evidence="1">
    <location>
        <begin position="232"/>
        <end position="256"/>
    </location>
</feature>
<proteinExistence type="predicted"/>
<sequence>FNRIFGELPQEGRDGLVENHLSSVLDLVDEDVAKKILDAANTAHQKYKSAPDLNLSAKSKEVAFLLDELSKDAKRAFFKDRCNTEELLTEIMHTLAVWLSDIWSSVYEHNANFSVAHMGLLFIAETITQIMNTPPPSGCKCSVLNLPIQVEIRSRTGKCMIEFSFAGPPNLDRVLLWVWRDLFVSLYLVDKERADRDIPSMLADIDTAMGWSALERLLLGGQRPPKSHEWNPDDWNDEDYGDEEDGDDDDDSDEEQNGLVHSCSYLSSRCYHRPLHWDARHNNARFLLQQAVQARMERLFSISPSRKLYLALVGPGGVCEDPRTVDLMRATLLRQLSEMAPICADTLVAAIDVYTEIGEEQELAALIRNHSYLLRPRDAVALQCAVAVLSAKNSMLPIALSTIERELMDCVSVIHSAVQANFSRLDEAANREKLAQILRLRSNSGGQRQDRIESWVDAVATPINPMPHPVAFAAMLMGLPMSPEDDGEDDFIDHFDQSDPDLEDLREEFRPRLKDRFDGWVQTAHAVKTGSQILLRVYKVLCDTMPFLRAQDIGDEMLMRLSDRPSKAHVADAIDTLTTFVKAQRKKMYQRAGEKRKRSQQAA</sequence>
<evidence type="ECO:0000313" key="2">
    <source>
        <dbReference type="EMBL" id="KIY44674.1"/>
    </source>
</evidence>